<comment type="caution">
    <text evidence="5">The sequence shown here is derived from an EMBL/GenBank/DDBJ whole genome shotgun (WGS) entry which is preliminary data.</text>
</comment>
<dbReference type="Gene3D" id="4.10.830.30">
    <property type="entry name" value="Ribosomal protein L31"/>
    <property type="match status" value="1"/>
</dbReference>
<evidence type="ECO:0000256" key="4">
    <source>
        <dbReference type="ARBA" id="ARBA00035529"/>
    </source>
</evidence>
<organism evidence="5 6">
    <name type="scientific">Pycnococcus provasolii</name>
    <dbReference type="NCBI Taxonomy" id="41880"/>
    <lineage>
        <taxon>Eukaryota</taxon>
        <taxon>Viridiplantae</taxon>
        <taxon>Chlorophyta</taxon>
        <taxon>Pseudoscourfieldiophyceae</taxon>
        <taxon>Pseudoscourfieldiales</taxon>
        <taxon>Pycnococcaceae</taxon>
        <taxon>Pycnococcus</taxon>
    </lineage>
</organism>
<dbReference type="EMBL" id="BNJQ01000017">
    <property type="protein sequence ID" value="GHP07715.1"/>
    <property type="molecule type" value="Genomic_DNA"/>
</dbReference>
<proteinExistence type="predicted"/>
<dbReference type="InterPro" id="IPR034704">
    <property type="entry name" value="Ribosomal_bL28/bL31-like_sf"/>
</dbReference>
<gene>
    <name evidence="5" type="ORF">PPROV_000645700</name>
</gene>
<dbReference type="GO" id="GO:1990904">
    <property type="term" value="C:ribonucleoprotein complex"/>
    <property type="evidence" value="ECO:0007669"/>
    <property type="project" value="UniProtKB-KW"/>
</dbReference>
<dbReference type="Pfam" id="PF01197">
    <property type="entry name" value="Ribosomal_L31"/>
    <property type="match status" value="1"/>
</dbReference>
<dbReference type="InterPro" id="IPR002150">
    <property type="entry name" value="Ribosomal_bL31"/>
</dbReference>
<protein>
    <recommendedName>
        <fullName evidence="3">Large ribosomal subunit protein bL31c</fullName>
    </recommendedName>
    <alternativeName>
        <fullName evidence="4">50S ribosomal protein L31, chloroplastic</fullName>
    </alternativeName>
</protein>
<dbReference type="GO" id="GO:0005840">
    <property type="term" value="C:ribosome"/>
    <property type="evidence" value="ECO:0007669"/>
    <property type="project" value="UniProtKB-KW"/>
</dbReference>
<sequence>MARRRQHAALNGCEPAMFEKPEMRYTFVSKLPNYEVAQLTLLANSTKRATSTRSPASTTLRHNILNKIVVACTDGSSILMNSTTKRPIPYVLRRDPFNHPSWTGAIGQVQETESVSKFRSRFGDAGFMQTKQ</sequence>
<dbReference type="Proteomes" id="UP000660262">
    <property type="component" value="Unassembled WGS sequence"/>
</dbReference>
<evidence type="ECO:0000313" key="5">
    <source>
        <dbReference type="EMBL" id="GHP07715.1"/>
    </source>
</evidence>
<reference evidence="5" key="1">
    <citation type="submission" date="2020-10" db="EMBL/GenBank/DDBJ databases">
        <title>Unveiling of a novel bifunctional photoreceptor, Dualchrome1, isolated from a cosmopolitan green alga.</title>
        <authorList>
            <person name="Suzuki S."/>
            <person name="Kawachi M."/>
        </authorList>
    </citation>
    <scope>NUCLEOTIDE SEQUENCE</scope>
    <source>
        <strain evidence="5">NIES 2893</strain>
    </source>
</reference>
<dbReference type="AlphaFoldDB" id="A0A830HM80"/>
<evidence type="ECO:0000256" key="3">
    <source>
        <dbReference type="ARBA" id="ARBA00035270"/>
    </source>
</evidence>
<dbReference type="GO" id="GO:0003735">
    <property type="term" value="F:structural constituent of ribosome"/>
    <property type="evidence" value="ECO:0007669"/>
    <property type="project" value="InterPro"/>
</dbReference>
<name>A0A830HM80_9CHLO</name>
<keyword evidence="2" id="KW-0687">Ribonucleoprotein</keyword>
<dbReference type="InterPro" id="IPR042105">
    <property type="entry name" value="Ribosomal_bL31_sf"/>
</dbReference>
<dbReference type="SUPFAM" id="SSF143800">
    <property type="entry name" value="L28p-like"/>
    <property type="match status" value="1"/>
</dbReference>
<dbReference type="GO" id="GO:0006412">
    <property type="term" value="P:translation"/>
    <property type="evidence" value="ECO:0007669"/>
    <property type="project" value="InterPro"/>
</dbReference>
<evidence type="ECO:0000256" key="1">
    <source>
        <dbReference type="ARBA" id="ARBA00022980"/>
    </source>
</evidence>
<evidence type="ECO:0000256" key="2">
    <source>
        <dbReference type="ARBA" id="ARBA00023274"/>
    </source>
</evidence>
<keyword evidence="6" id="KW-1185">Reference proteome</keyword>
<evidence type="ECO:0000313" key="6">
    <source>
        <dbReference type="Proteomes" id="UP000660262"/>
    </source>
</evidence>
<accession>A0A830HM80</accession>
<keyword evidence="1" id="KW-0689">Ribosomal protein</keyword>